<evidence type="ECO:0000256" key="7">
    <source>
        <dbReference type="ARBA" id="ARBA00023136"/>
    </source>
</evidence>
<gene>
    <name evidence="10" type="ORF">SCF082_LOCUS15558</name>
</gene>
<feature type="compositionally biased region" description="Basic and acidic residues" evidence="9">
    <location>
        <begin position="825"/>
        <end position="835"/>
    </location>
</feature>
<reference evidence="10 11" key="1">
    <citation type="submission" date="2024-02" db="EMBL/GenBank/DDBJ databases">
        <authorList>
            <person name="Chen Y."/>
            <person name="Shah S."/>
            <person name="Dougan E. K."/>
            <person name="Thang M."/>
            <person name="Chan C."/>
        </authorList>
    </citation>
    <scope>NUCLEOTIDE SEQUENCE [LARGE SCALE GENOMIC DNA]</scope>
</reference>
<dbReference type="Pfam" id="PF01697">
    <property type="entry name" value="Glyco_transf_92"/>
    <property type="match status" value="1"/>
</dbReference>
<organism evidence="10 11">
    <name type="scientific">Durusdinium trenchii</name>
    <dbReference type="NCBI Taxonomy" id="1381693"/>
    <lineage>
        <taxon>Eukaryota</taxon>
        <taxon>Sar</taxon>
        <taxon>Alveolata</taxon>
        <taxon>Dinophyceae</taxon>
        <taxon>Suessiales</taxon>
        <taxon>Symbiodiniaceae</taxon>
        <taxon>Durusdinium</taxon>
    </lineage>
</organism>
<keyword evidence="3" id="KW-0328">Glycosyltransferase</keyword>
<protein>
    <submittedName>
        <fullName evidence="10">GTP-binding protein YPTC1</fullName>
    </submittedName>
</protein>
<dbReference type="EMBL" id="CAXAMM010010001">
    <property type="protein sequence ID" value="CAK9021933.1"/>
    <property type="molecule type" value="Genomic_DNA"/>
</dbReference>
<dbReference type="PANTHER" id="PTHR21461">
    <property type="entry name" value="GLYCOSYLTRANSFERASE FAMILY 92 PROTEIN"/>
    <property type="match status" value="1"/>
</dbReference>
<comment type="caution">
    <text evidence="10">The sequence shown here is derived from an EMBL/GenBank/DDBJ whole genome shotgun (WGS) entry which is preliminary data.</text>
</comment>
<evidence type="ECO:0000313" key="11">
    <source>
        <dbReference type="Proteomes" id="UP001642464"/>
    </source>
</evidence>
<keyword evidence="6" id="KW-1133">Transmembrane helix</keyword>
<keyword evidence="7" id="KW-0472">Membrane</keyword>
<evidence type="ECO:0000256" key="5">
    <source>
        <dbReference type="ARBA" id="ARBA00022692"/>
    </source>
</evidence>
<dbReference type="PANTHER" id="PTHR21461:SF69">
    <property type="entry name" value="GLYCOSYLTRANSFERASE FAMILY 92 PROTEIN"/>
    <property type="match status" value="1"/>
</dbReference>
<evidence type="ECO:0000256" key="3">
    <source>
        <dbReference type="ARBA" id="ARBA00022676"/>
    </source>
</evidence>
<comment type="similarity">
    <text evidence="2">Belongs to the glycosyltransferase 92 family.</text>
</comment>
<feature type="coiled-coil region" evidence="8">
    <location>
        <begin position="961"/>
        <end position="1013"/>
    </location>
</feature>
<dbReference type="Proteomes" id="UP001642464">
    <property type="component" value="Unassembled WGS sequence"/>
</dbReference>
<dbReference type="InterPro" id="IPR008166">
    <property type="entry name" value="Glyco_transf_92"/>
</dbReference>
<evidence type="ECO:0000256" key="1">
    <source>
        <dbReference type="ARBA" id="ARBA00004167"/>
    </source>
</evidence>
<sequence>MRHTSTNGHLGLGVSHIFVYDNSQAWELRTWAKSRLKVSSFHYTKAFRVQWGAYADCLVNRVYYKWAAFLDVDEFLILRDNRNLIDYLAEYLHNGSPSPNWLIFGPAGHKVYEPKPMTKRFQLSESKVNQHVKTNSRTEDIGTQQIHHADRTECKKLTSDTEILAATACSGASSTFSSAAEELAELRESFKRAQAPGAALFLNSVFGQLSLKGGDLSHEQLKASKLAGLRAAEIIFDHETTGAKEQRSQCVFAAASLGLLLCVNLFPWRAVVQLFQTMSFNGFEDSREVLAAKEVLVSLQQALTEPWTSDPSAIAWPFFALLAILSERLADISVISQKADNVSAEGLWRNWLISGNWSLPDVGHLSTPSHTDPCDADFAFWAAHSAVQFVQRTGGHSQDWLRLASLEAVQQVVRRCLEAFHLGRLLTPPWATLWRGLDRLSASRDVTVFSEFKLEDTRIHVSEASRRLLESHSEPVTFPMSLHPPHIIGLEQAEEGFWFLADRIRAMGSPHCNPAFQYVAEMLDLNRTMRGGQWPIRLVDVGAHLGDCTLWSAARWSSGVRVLAVEMRKDHSANIRRASGLARHPQGIVEVQAIQVVAEADCAEEQDIQTMDCILDNWKLNPEDDVHLVSLYLGFRVELDALRGALRWLHAGRVQAVLVRSTSTEAVAFWDFVKETEVRTELAASQLELTEAQQARRKLTEQTDSLNQLIQRTQAHAAILKDELTEARASEAGIHELWKEELSSLRSESEVTQLREELRDSRFGLQVLRDELEQSRSSHAAYLEDLKEELQQARSSELKRIESFRDELRTRSDCIAELQARDADRRSEFESHLADARQQASRAKTEAQEARALATRNEEEHANEASQVASLKLSLARAEEALKAEKGRAAPAFDLAAAQARAAEEKEVAKMATEMLKSEAAQMMMSRKEEGLRHWVSVLLSSSMEALLLKTLRAWSNESSRQKLTEALSSKSADVKDLKEELQQARLKASIALEEAKEATANAQVARQSALDEALGNRQHAEEHAAPAFDLASAQARAMELAYGRREEATRRMLSSVFASQLESLLRQVMDAWRAAKAERLRLESVEKQTREVEMMRTQLQELRVQIKEAPSAKEQPSPTQEKDVVKMATELLKSEASQMLMMRKEEALRRWVSSFLASQTETLLLNMLRTWRSLSMG</sequence>
<name>A0ABP0K6M6_9DINO</name>
<keyword evidence="5" id="KW-0812">Transmembrane</keyword>
<keyword evidence="4" id="KW-0808">Transferase</keyword>
<feature type="coiled-coil region" evidence="8">
    <location>
        <begin position="682"/>
        <end position="730"/>
    </location>
</feature>
<evidence type="ECO:0000313" key="10">
    <source>
        <dbReference type="EMBL" id="CAK9021933.1"/>
    </source>
</evidence>
<evidence type="ECO:0000256" key="4">
    <source>
        <dbReference type="ARBA" id="ARBA00022679"/>
    </source>
</evidence>
<accession>A0ABP0K6M6</accession>
<keyword evidence="11" id="KW-1185">Reference proteome</keyword>
<evidence type="ECO:0000256" key="9">
    <source>
        <dbReference type="SAM" id="MobiDB-lite"/>
    </source>
</evidence>
<evidence type="ECO:0000256" key="2">
    <source>
        <dbReference type="ARBA" id="ARBA00007647"/>
    </source>
</evidence>
<evidence type="ECO:0000256" key="8">
    <source>
        <dbReference type="SAM" id="Coils"/>
    </source>
</evidence>
<evidence type="ECO:0000256" key="6">
    <source>
        <dbReference type="ARBA" id="ARBA00022989"/>
    </source>
</evidence>
<proteinExistence type="inferred from homology"/>
<comment type="subcellular location">
    <subcellularLocation>
        <location evidence="1">Membrane</location>
        <topology evidence="1">Single-pass membrane protein</topology>
    </subcellularLocation>
</comment>
<feature type="region of interest" description="Disordered" evidence="9">
    <location>
        <begin position="825"/>
        <end position="865"/>
    </location>
</feature>
<keyword evidence="8" id="KW-0175">Coiled coil</keyword>